<protein>
    <submittedName>
        <fullName evidence="5">Site-specific recombinase XerD</fullName>
    </submittedName>
</protein>
<dbReference type="SUPFAM" id="SSF56349">
    <property type="entry name" value="DNA breaking-rejoining enzymes"/>
    <property type="match status" value="1"/>
</dbReference>
<dbReference type="Gene3D" id="1.10.150.130">
    <property type="match status" value="1"/>
</dbReference>
<organism evidence="5 6">
    <name type="scientific">Chryseobacterium joostei</name>
    <dbReference type="NCBI Taxonomy" id="112234"/>
    <lineage>
        <taxon>Bacteria</taxon>
        <taxon>Pseudomonadati</taxon>
        <taxon>Bacteroidota</taxon>
        <taxon>Flavobacteriia</taxon>
        <taxon>Flavobacteriales</taxon>
        <taxon>Weeksellaceae</taxon>
        <taxon>Chryseobacterium group</taxon>
        <taxon>Chryseobacterium</taxon>
    </lineage>
</organism>
<dbReference type="EMBL" id="FTNZ01000005">
    <property type="protein sequence ID" value="SIS36524.1"/>
    <property type="molecule type" value="Genomic_DNA"/>
</dbReference>
<dbReference type="InterPro" id="IPR013762">
    <property type="entry name" value="Integrase-like_cat_sf"/>
</dbReference>
<dbReference type="STRING" id="112234.SAMN05421768_105350"/>
<reference evidence="5 6" key="1">
    <citation type="submission" date="2017-01" db="EMBL/GenBank/DDBJ databases">
        <authorList>
            <person name="Mah S.A."/>
            <person name="Swanson W.J."/>
            <person name="Moy G.W."/>
            <person name="Vacquier V.D."/>
        </authorList>
    </citation>
    <scope>NUCLEOTIDE SEQUENCE [LARGE SCALE GENOMIC DNA]</scope>
    <source>
        <strain evidence="5 6">DSM 16927</strain>
    </source>
</reference>
<dbReference type="GO" id="GO:0003677">
    <property type="term" value="F:DNA binding"/>
    <property type="evidence" value="ECO:0007669"/>
    <property type="project" value="UniProtKB-KW"/>
</dbReference>
<dbReference type="InterPro" id="IPR010998">
    <property type="entry name" value="Integrase_recombinase_N"/>
</dbReference>
<reference evidence="4 7" key="2">
    <citation type="submission" date="2018-11" db="EMBL/GenBank/DDBJ databases">
        <title>Proposal to divide the Flavobacteriaceae and reorganize its genera based on Amino Acid Identity values calculated from whole genome sequences.</title>
        <authorList>
            <person name="Nicholson A.C."/>
            <person name="Gulvik C.A."/>
            <person name="Whitney A.M."/>
            <person name="Humrighouse B.W."/>
            <person name="Bell M."/>
            <person name="Holmes B."/>
            <person name="Steigerwalt A.G."/>
            <person name="Villarma A."/>
            <person name="Sheth M."/>
            <person name="Batra D."/>
            <person name="Pryor J."/>
            <person name="Bernardet J.-F."/>
            <person name="Hugo C."/>
            <person name="Kampfer P."/>
            <person name="Newman J."/>
            <person name="McQuiston J.R."/>
        </authorList>
    </citation>
    <scope>NUCLEOTIDE SEQUENCE [LARGE SCALE GENOMIC DNA]</scope>
    <source>
        <strain evidence="4 7">DSM 16927</strain>
    </source>
</reference>
<sequence>MARVIFIYRSQKANSFLTSRLILGKFSKDEKENSEKIFDCKTQVEVSKDYWNNYLRQTKEKNGKLYKANHKTIRDIKLSNFDLQVKTELNNIKNFVLEAVGKIKEESINKEWFINIIDGYYNQDKSNTEITNELVKFVDYYIDEKQDEITQSTVKKLKVVKHKLERFQKEKKKILLISEINETFKNEFIDYSKKENYAIGTIQRDLVFIKTFCNYAHEKGLEVDRNINKVKIKVKKESKPIYLTVKELEKIEKVELNESFDNVRDWLIISCYTGQRVSDFMKFRTDMIREEDSRYLLEFKQQKTNKLMTIPILPKVEEVLNKRNWNFPKALSDQKYNDYLKLVCKEAGITEKIKGSKKKEIEPESGKYRKEEGVYEKWELVSSHIGRRSFATNFYGIIPTNYIINMTGHSTETIFLDYIGKSNKDLAKEVFKYL</sequence>
<dbReference type="GO" id="GO:0006310">
    <property type="term" value="P:DNA recombination"/>
    <property type="evidence" value="ECO:0007669"/>
    <property type="project" value="UniProtKB-KW"/>
</dbReference>
<dbReference type="OrthoDB" id="1493636at2"/>
<dbReference type="KEGG" id="cjt:EG359_12105"/>
<name>A0A1N7IHD9_9FLAO</name>
<dbReference type="InterPro" id="IPR011010">
    <property type="entry name" value="DNA_brk_join_enz"/>
</dbReference>
<evidence type="ECO:0000313" key="6">
    <source>
        <dbReference type="Proteomes" id="UP000186106"/>
    </source>
</evidence>
<dbReference type="Proteomes" id="UP000186106">
    <property type="component" value="Unassembled WGS sequence"/>
</dbReference>
<evidence type="ECO:0000256" key="2">
    <source>
        <dbReference type="ARBA" id="ARBA00023172"/>
    </source>
</evidence>
<keyword evidence="1" id="KW-0238">DNA-binding</keyword>
<accession>A0A1N7IHD9</accession>
<gene>
    <name evidence="4" type="ORF">EG359_12105</name>
    <name evidence="5" type="ORF">SAMN05421768_105350</name>
</gene>
<dbReference type="Proteomes" id="UP000279541">
    <property type="component" value="Chromosome"/>
</dbReference>
<evidence type="ECO:0000259" key="3">
    <source>
        <dbReference type="Pfam" id="PF13102"/>
    </source>
</evidence>
<keyword evidence="2" id="KW-0233">DNA recombination</keyword>
<evidence type="ECO:0000256" key="1">
    <source>
        <dbReference type="ARBA" id="ARBA00023125"/>
    </source>
</evidence>
<evidence type="ECO:0000313" key="5">
    <source>
        <dbReference type="EMBL" id="SIS36524.1"/>
    </source>
</evidence>
<feature type="domain" description="Phage integrase SAM-like" evidence="3">
    <location>
        <begin position="134"/>
        <end position="221"/>
    </location>
</feature>
<dbReference type="AlphaFoldDB" id="A0A1N7IHD9"/>
<dbReference type="RefSeq" id="WP_076354976.1">
    <property type="nucleotide sequence ID" value="NZ_CP033926.1"/>
</dbReference>
<dbReference type="GO" id="GO:0015074">
    <property type="term" value="P:DNA integration"/>
    <property type="evidence" value="ECO:0007669"/>
    <property type="project" value="InterPro"/>
</dbReference>
<evidence type="ECO:0000313" key="4">
    <source>
        <dbReference type="EMBL" id="AZB00316.1"/>
    </source>
</evidence>
<evidence type="ECO:0000313" key="7">
    <source>
        <dbReference type="Proteomes" id="UP000279541"/>
    </source>
</evidence>
<dbReference type="Pfam" id="PF13102">
    <property type="entry name" value="Phage_int_SAM_5"/>
    <property type="match status" value="1"/>
</dbReference>
<keyword evidence="7" id="KW-1185">Reference proteome</keyword>
<dbReference type="Gene3D" id="1.10.443.10">
    <property type="entry name" value="Intergrase catalytic core"/>
    <property type="match status" value="1"/>
</dbReference>
<proteinExistence type="predicted"/>
<dbReference type="InterPro" id="IPR025269">
    <property type="entry name" value="SAM-like_dom"/>
</dbReference>
<dbReference type="EMBL" id="CP033926">
    <property type="protein sequence ID" value="AZB00316.1"/>
    <property type="molecule type" value="Genomic_DNA"/>
</dbReference>